<reference evidence="1 2" key="1">
    <citation type="submission" date="2019-07" db="EMBL/GenBank/DDBJ databases">
        <title>Serratia strains were isolated from fresh produce.</title>
        <authorList>
            <person name="Cho G.-S."/>
            <person name="Stein M."/>
            <person name="Lee W."/>
            <person name="Suh S.H."/>
            <person name="Franz C.M.A.P."/>
        </authorList>
    </citation>
    <scope>NUCLEOTIDE SEQUENCE [LARGE SCALE GENOMIC DNA]</scope>
    <source>
        <strain evidence="1 2">S16</strain>
    </source>
</reference>
<accession>A0A5C7BDG0</accession>
<comment type="caution">
    <text evidence="1">The sequence shown here is derived from an EMBL/GenBank/DDBJ whole genome shotgun (WGS) entry which is preliminary data.</text>
</comment>
<dbReference type="Proteomes" id="UP000321126">
    <property type="component" value="Unassembled WGS sequence"/>
</dbReference>
<dbReference type="AlphaFoldDB" id="A0A5C7BDG0"/>
<organism evidence="1 2">
    <name type="scientific">Serratia marcescens</name>
    <dbReference type="NCBI Taxonomy" id="615"/>
    <lineage>
        <taxon>Bacteria</taxon>
        <taxon>Pseudomonadati</taxon>
        <taxon>Pseudomonadota</taxon>
        <taxon>Gammaproteobacteria</taxon>
        <taxon>Enterobacterales</taxon>
        <taxon>Yersiniaceae</taxon>
        <taxon>Serratia</taxon>
    </lineage>
</organism>
<evidence type="ECO:0000313" key="2">
    <source>
        <dbReference type="Proteomes" id="UP000321126"/>
    </source>
</evidence>
<evidence type="ECO:0000313" key="1">
    <source>
        <dbReference type="EMBL" id="TXE21973.1"/>
    </source>
</evidence>
<name>A0A5C7BDG0_SERMA</name>
<dbReference type="EMBL" id="VOUQ01000070">
    <property type="protein sequence ID" value="TXE21973.1"/>
    <property type="molecule type" value="Genomic_DNA"/>
</dbReference>
<protein>
    <submittedName>
        <fullName evidence="1">Uncharacterized protein</fullName>
    </submittedName>
</protein>
<sequence>MVAVNQTGKAYYGFRPALDLSASILDPQALFAAYKARVVADGGTIPDEAGCLARFTFLLNNGMYEKTTFCAAPAFGLKADGAGNVQTVYNLLGAAGDLIAGSQGTPPLPMTYDATARAVIIQITSSGGWYLKSRTNLVIHKGSTYLIAGRMSDLNRADNNGITAGYNLTGLPMAYIRTMITNNSAVTEAWRYGSRDSAWPAGTGGALNAATNIYADYVPSAGLFKVDQGVIEGYEKGKLLATSAPAATGKLADLSSYTTPMLIGGTQLANNIVSACYGAFMDMLCLHTADESDAILASRLGM</sequence>
<gene>
    <name evidence="1" type="ORF">FOT62_25280</name>
</gene>
<proteinExistence type="predicted"/>
<dbReference type="RefSeq" id="WP_147882363.1">
    <property type="nucleotide sequence ID" value="NZ_VOUQ01000070.1"/>
</dbReference>